<dbReference type="PANTHER" id="PTHR37543">
    <property type="entry name" value="CCCH ZINC FINGER DNA BINDING PROTEIN (AFU_ORTHOLOGUE AFUA_5G12760)"/>
    <property type="match status" value="1"/>
</dbReference>
<dbReference type="Pfam" id="PF25540">
    <property type="entry name" value="DUF7923"/>
    <property type="match status" value="1"/>
</dbReference>
<evidence type="ECO:0000256" key="3">
    <source>
        <dbReference type="ARBA" id="ARBA00022833"/>
    </source>
</evidence>
<dbReference type="Pfam" id="PF25542">
    <property type="entry name" value="zf-CCCH_12"/>
    <property type="match status" value="1"/>
</dbReference>
<proteinExistence type="predicted"/>
<dbReference type="SMART" id="SM00356">
    <property type="entry name" value="ZnF_C3H1"/>
    <property type="match status" value="2"/>
</dbReference>
<dbReference type="PANTHER" id="PTHR37543:SF1">
    <property type="entry name" value="CCCH ZINC FINGER DNA BINDING PROTEIN (AFU_ORTHOLOGUE AFUA_5G12760)"/>
    <property type="match status" value="1"/>
</dbReference>
<evidence type="ECO:0000313" key="8">
    <source>
        <dbReference type="EMBL" id="TPX17311.1"/>
    </source>
</evidence>
<gene>
    <name evidence="8" type="ORF">E0L32_012225</name>
</gene>
<sequence>MLSDKDLERATSQLADYRRSDALTQILEQYSTLLEDYRRLRSDYEEEREAREKYKQLARGQERNPFVLVLVDGDGYVLHDNFISKGADGGSSAAKMLNEAVKTSLRHKGLEHCQVMVRIYANVAGLSKALHKAGVAGAEKRSIAPFIAGFNRSYGLADFVDAGELKENADFKLRALLHLYAENAQCKHIYFAACHDVGYISDLTPHTGNSSRFTLVSAPGVRVHNEFTKLGMGIEEFPGVFRHEHLEPVSARPTAVFASAKVSTSHSQKPLAVDTSEYALPPPGADSQKAVCQFFPLGKCRYGKDCKNLHIAKDRASINATWRSASNNPQSDATDRKSRPATIFDADSKNDYHNRPSPLGIPVTHKLPRKDAIPDGFVAVNKNNYRLDPFIPPCSAEALNGLKSRSRVCNNFQLTGFCEHGDKCPYSHEPLDAETKRALEALARSMPCSKRGDCRNSACTMGHICQRLDCKHRGGKLYCKLPYLSHLEDLAVESYVPAARPSYSRRPTLSNGSIIGDDDSRRLSPVVSDEGEERFSFSEFNGALIDSDDILRGSQPDSPE</sequence>
<evidence type="ECO:0000313" key="9">
    <source>
        <dbReference type="Proteomes" id="UP000319257"/>
    </source>
</evidence>
<comment type="caution">
    <text evidence="8">The sequence shown here is derived from an EMBL/GenBank/DDBJ whole genome shotgun (WGS) entry which is preliminary data.</text>
</comment>
<keyword evidence="1 4" id="KW-0479">Metal-binding</keyword>
<dbReference type="PROSITE" id="PS50103">
    <property type="entry name" value="ZF_C3H1"/>
    <property type="match status" value="2"/>
</dbReference>
<dbReference type="InParanoid" id="A0A507BJS4"/>
<organism evidence="8 9">
    <name type="scientific">Thyridium curvatum</name>
    <dbReference type="NCBI Taxonomy" id="1093900"/>
    <lineage>
        <taxon>Eukaryota</taxon>
        <taxon>Fungi</taxon>
        <taxon>Dikarya</taxon>
        <taxon>Ascomycota</taxon>
        <taxon>Pezizomycotina</taxon>
        <taxon>Sordariomycetes</taxon>
        <taxon>Sordariomycetidae</taxon>
        <taxon>Thyridiales</taxon>
        <taxon>Thyridiaceae</taxon>
        <taxon>Thyridium</taxon>
    </lineage>
</organism>
<dbReference type="GeneID" id="41979672"/>
<feature type="zinc finger region" description="C3H1-type" evidence="4">
    <location>
        <begin position="286"/>
        <end position="313"/>
    </location>
</feature>
<dbReference type="InterPro" id="IPR000571">
    <property type="entry name" value="Znf_CCCH"/>
</dbReference>
<feature type="domain" description="C3H1-type" evidence="7">
    <location>
        <begin position="403"/>
        <end position="431"/>
    </location>
</feature>
<dbReference type="SUPFAM" id="SSF90229">
    <property type="entry name" value="CCCH zinc finger"/>
    <property type="match status" value="1"/>
</dbReference>
<dbReference type="STRING" id="1093900.A0A507BJS4"/>
<name>A0A507BJS4_9PEZI</name>
<evidence type="ECO:0000256" key="2">
    <source>
        <dbReference type="ARBA" id="ARBA00022771"/>
    </source>
</evidence>
<feature type="region of interest" description="Disordered" evidence="6">
    <location>
        <begin position="508"/>
        <end position="528"/>
    </location>
</feature>
<dbReference type="OrthoDB" id="2270193at2759"/>
<dbReference type="RefSeq" id="XP_030999022.1">
    <property type="nucleotide sequence ID" value="XM_031135042.1"/>
</dbReference>
<evidence type="ECO:0000256" key="4">
    <source>
        <dbReference type="PROSITE-ProRule" id="PRU00723"/>
    </source>
</evidence>
<feature type="domain" description="C3H1-type" evidence="7">
    <location>
        <begin position="286"/>
        <end position="313"/>
    </location>
</feature>
<dbReference type="GO" id="GO:0008270">
    <property type="term" value="F:zinc ion binding"/>
    <property type="evidence" value="ECO:0007669"/>
    <property type="project" value="UniProtKB-KW"/>
</dbReference>
<evidence type="ECO:0000256" key="6">
    <source>
        <dbReference type="SAM" id="MobiDB-lite"/>
    </source>
</evidence>
<dbReference type="Proteomes" id="UP000319257">
    <property type="component" value="Unassembled WGS sequence"/>
</dbReference>
<dbReference type="Gene3D" id="6.10.250.3220">
    <property type="match status" value="1"/>
</dbReference>
<keyword evidence="3 4" id="KW-0862">Zinc</keyword>
<protein>
    <recommendedName>
        <fullName evidence="7">C3H1-type domain-containing protein</fullName>
    </recommendedName>
</protein>
<reference evidence="8 9" key="1">
    <citation type="submission" date="2019-06" db="EMBL/GenBank/DDBJ databases">
        <title>Draft genome sequence of the filamentous fungus Phialemoniopsis curvata isolated from diesel fuel.</title>
        <authorList>
            <person name="Varaljay V.A."/>
            <person name="Lyon W.J."/>
            <person name="Crouch A.L."/>
            <person name="Drake C.E."/>
            <person name="Hollomon J.M."/>
            <person name="Nadeau L.J."/>
            <person name="Nunn H.S."/>
            <person name="Stevenson B.S."/>
            <person name="Bojanowski C.L."/>
            <person name="Crookes-Goodson W.J."/>
        </authorList>
    </citation>
    <scope>NUCLEOTIDE SEQUENCE [LARGE SCALE GENOMIC DNA]</scope>
    <source>
        <strain evidence="8 9">D216</strain>
    </source>
</reference>
<dbReference type="AlphaFoldDB" id="A0A507BJS4"/>
<feature type="region of interest" description="Disordered" evidence="6">
    <location>
        <begin position="321"/>
        <end position="366"/>
    </location>
</feature>
<keyword evidence="5" id="KW-0175">Coiled coil</keyword>
<evidence type="ECO:0000259" key="7">
    <source>
        <dbReference type="PROSITE" id="PS50103"/>
    </source>
</evidence>
<dbReference type="EMBL" id="SKBQ01000145">
    <property type="protein sequence ID" value="TPX17311.1"/>
    <property type="molecule type" value="Genomic_DNA"/>
</dbReference>
<feature type="zinc finger region" description="C3H1-type" evidence="4">
    <location>
        <begin position="403"/>
        <end position="431"/>
    </location>
</feature>
<dbReference type="InterPro" id="IPR057654">
    <property type="entry name" value="Znf-CCCH_tandem"/>
</dbReference>
<evidence type="ECO:0000256" key="5">
    <source>
        <dbReference type="SAM" id="Coils"/>
    </source>
</evidence>
<accession>A0A507BJS4</accession>
<keyword evidence="9" id="KW-1185">Reference proteome</keyword>
<evidence type="ECO:0000256" key="1">
    <source>
        <dbReference type="ARBA" id="ARBA00022723"/>
    </source>
</evidence>
<feature type="coiled-coil region" evidence="5">
    <location>
        <begin position="27"/>
        <end position="64"/>
    </location>
</feature>
<dbReference type="InterPro" id="IPR036855">
    <property type="entry name" value="Znf_CCCH_sf"/>
</dbReference>
<feature type="compositionally biased region" description="Polar residues" evidence="6">
    <location>
        <begin position="321"/>
        <end position="332"/>
    </location>
</feature>
<keyword evidence="2 4" id="KW-0863">Zinc-finger</keyword>
<dbReference type="InterPro" id="IPR057683">
    <property type="entry name" value="DUF7923"/>
</dbReference>
<dbReference type="Pfam" id="PF25543">
    <property type="entry name" value="zf-CCCH_tandem"/>
    <property type="match status" value="1"/>
</dbReference>